<dbReference type="Pfam" id="PF00172">
    <property type="entry name" value="Zn_clus"/>
    <property type="match status" value="1"/>
</dbReference>
<organism evidence="7 8">
    <name type="scientific">Aspergillus bertholletiae</name>
    <dbReference type="NCBI Taxonomy" id="1226010"/>
    <lineage>
        <taxon>Eukaryota</taxon>
        <taxon>Fungi</taxon>
        <taxon>Dikarya</taxon>
        <taxon>Ascomycota</taxon>
        <taxon>Pezizomycotina</taxon>
        <taxon>Eurotiomycetes</taxon>
        <taxon>Eurotiomycetidae</taxon>
        <taxon>Eurotiales</taxon>
        <taxon>Aspergillaceae</taxon>
        <taxon>Aspergillus</taxon>
        <taxon>Aspergillus subgen. Circumdati</taxon>
    </lineage>
</organism>
<accession>A0A5N7B299</accession>
<dbReference type="SUPFAM" id="SSF57701">
    <property type="entry name" value="Zn2/Cys6 DNA-binding domain"/>
    <property type="match status" value="1"/>
</dbReference>
<dbReference type="InterPro" id="IPR053187">
    <property type="entry name" value="Notoamide_regulator"/>
</dbReference>
<dbReference type="PANTHER" id="PTHR47256:SF3">
    <property type="entry name" value="ZN(II)2CYS6 TRANSCRIPTION FACTOR (EUROFUNG)"/>
    <property type="match status" value="1"/>
</dbReference>
<feature type="compositionally biased region" description="Low complexity" evidence="5">
    <location>
        <begin position="730"/>
        <end position="739"/>
    </location>
</feature>
<sequence>MLLHVRCVLPTRGVTALTSSYFGQFPLYELINLTEPFVDDLYPLRSSTSMLSDIPDDALSRLGASSTELSSDALQRSSSGNPKIRIPRLGTAPVSVHRQRTSRACAPCHQRKTKCDGQKPQCNQCCRLAIPCTYVGSKRERQKWALESVQAKIQSYESLLQRIITDSSEDPEKFKLVEELIARHFEGAPTILAPLLELGSPVDRSPSLPKHGLSLYRMFAAWTSNTRSEAQPLVQKPVIQITGIHHWTLLVNNETASHLLSLYFTWENPTWQLIDRDMFVRDLECGHGKFCSALLVTVLLFFGCSLSYNLDKITDRREEKLLSKKLYAEIQRLWELEKQLESLPTAQSSILIGLLCCTFGLDRFGTQYIMHGAQLCLDLGLQEEHPSYFYDDSTDEDGHLARCHKLVSWAVYDVQGLASQVYRKVPAWKEPPPVKFSPIEAAGLDAGAEWSPYPFTIPISQPFFFTAACFRSDLVTIVHQIAKFALRFPDAVMTGDDWEYGHQLHQRLLQWKATLPPVLLLEQNTTPHVICLHEYYHATVASICQVFCANLGSTDNQIPNPDEFDPYTIMSQALDSMGSLILLFKRCHGWKSLPVVMLHYLCVAGVHSVSKLDAYEPKWSHVLEGCVVGLWYMSLGWGRLCTAFLRTIELVLKQSNPDPSLVPSRVVAIFRQLNMGDLWTVTDISSLAADYVVHHPITQSELGASPRAAYRSQGLQTLINDMDNLSINLSSESPESLSSVKDPYDSRSSGSPDMRDF</sequence>
<name>A0A5N7B299_9EURO</name>
<keyword evidence="1" id="KW-0805">Transcription regulation</keyword>
<dbReference type="PANTHER" id="PTHR47256">
    <property type="entry name" value="ZN(II)2CYS6 TRANSCRIPTION FACTOR (EUROFUNG)-RELATED"/>
    <property type="match status" value="1"/>
</dbReference>
<keyword evidence="3" id="KW-0804">Transcription</keyword>
<feature type="region of interest" description="Disordered" evidence="5">
    <location>
        <begin position="730"/>
        <end position="757"/>
    </location>
</feature>
<dbReference type="PRINTS" id="PR00755">
    <property type="entry name" value="AFLATOXINBRP"/>
</dbReference>
<evidence type="ECO:0000256" key="2">
    <source>
        <dbReference type="ARBA" id="ARBA00023125"/>
    </source>
</evidence>
<dbReference type="PROSITE" id="PS00463">
    <property type="entry name" value="ZN2_CY6_FUNGAL_1"/>
    <property type="match status" value="1"/>
</dbReference>
<dbReference type="Gene3D" id="4.10.240.10">
    <property type="entry name" value="Zn(2)-C6 fungal-type DNA-binding domain"/>
    <property type="match status" value="1"/>
</dbReference>
<keyword evidence="4" id="KW-0539">Nucleus</keyword>
<dbReference type="OrthoDB" id="4161332at2759"/>
<dbReference type="EMBL" id="ML736255">
    <property type="protein sequence ID" value="KAE8375706.1"/>
    <property type="molecule type" value="Genomic_DNA"/>
</dbReference>
<evidence type="ECO:0000256" key="1">
    <source>
        <dbReference type="ARBA" id="ARBA00023015"/>
    </source>
</evidence>
<protein>
    <recommendedName>
        <fullName evidence="6">Zn(2)-C6 fungal-type domain-containing protein</fullName>
    </recommendedName>
</protein>
<evidence type="ECO:0000313" key="8">
    <source>
        <dbReference type="Proteomes" id="UP000326198"/>
    </source>
</evidence>
<feature type="domain" description="Zn(2)-C6 fungal-type" evidence="6">
    <location>
        <begin position="104"/>
        <end position="134"/>
    </location>
</feature>
<gene>
    <name evidence="7" type="ORF">BDV26DRAFT_267300</name>
</gene>
<dbReference type="SMART" id="SM00066">
    <property type="entry name" value="GAL4"/>
    <property type="match status" value="1"/>
</dbReference>
<dbReference type="AlphaFoldDB" id="A0A5N7B299"/>
<dbReference type="PROSITE" id="PS50048">
    <property type="entry name" value="ZN2_CY6_FUNGAL_2"/>
    <property type="match status" value="1"/>
</dbReference>
<dbReference type="CDD" id="cd00067">
    <property type="entry name" value="GAL4"/>
    <property type="match status" value="1"/>
</dbReference>
<dbReference type="GO" id="GO:0000981">
    <property type="term" value="F:DNA-binding transcription factor activity, RNA polymerase II-specific"/>
    <property type="evidence" value="ECO:0007669"/>
    <property type="project" value="InterPro"/>
</dbReference>
<evidence type="ECO:0000256" key="5">
    <source>
        <dbReference type="SAM" id="MobiDB-lite"/>
    </source>
</evidence>
<dbReference type="GO" id="GO:0008270">
    <property type="term" value="F:zinc ion binding"/>
    <property type="evidence" value="ECO:0007669"/>
    <property type="project" value="InterPro"/>
</dbReference>
<dbReference type="GO" id="GO:0009893">
    <property type="term" value="P:positive regulation of metabolic process"/>
    <property type="evidence" value="ECO:0007669"/>
    <property type="project" value="UniProtKB-ARBA"/>
</dbReference>
<evidence type="ECO:0000256" key="4">
    <source>
        <dbReference type="ARBA" id="ARBA00023242"/>
    </source>
</evidence>
<evidence type="ECO:0000259" key="6">
    <source>
        <dbReference type="PROSITE" id="PS50048"/>
    </source>
</evidence>
<reference evidence="7 8" key="1">
    <citation type="submission" date="2019-04" db="EMBL/GenBank/DDBJ databases">
        <title>Friends and foes A comparative genomics studyof 23 Aspergillus species from section Flavi.</title>
        <authorList>
            <consortium name="DOE Joint Genome Institute"/>
            <person name="Kjaerbolling I."/>
            <person name="Vesth T."/>
            <person name="Frisvad J.C."/>
            <person name="Nybo J.L."/>
            <person name="Theobald S."/>
            <person name="Kildgaard S."/>
            <person name="Isbrandt T."/>
            <person name="Kuo A."/>
            <person name="Sato A."/>
            <person name="Lyhne E.K."/>
            <person name="Kogle M.E."/>
            <person name="Wiebenga A."/>
            <person name="Kun R.S."/>
            <person name="Lubbers R.J."/>
            <person name="Makela M.R."/>
            <person name="Barry K."/>
            <person name="Chovatia M."/>
            <person name="Clum A."/>
            <person name="Daum C."/>
            <person name="Haridas S."/>
            <person name="He G."/>
            <person name="LaButti K."/>
            <person name="Lipzen A."/>
            <person name="Mondo S."/>
            <person name="Riley R."/>
            <person name="Salamov A."/>
            <person name="Simmons B.A."/>
            <person name="Magnuson J.K."/>
            <person name="Henrissat B."/>
            <person name="Mortensen U.H."/>
            <person name="Larsen T.O."/>
            <person name="Devries R.P."/>
            <person name="Grigoriev I.V."/>
            <person name="Machida M."/>
            <person name="Baker S.E."/>
            <person name="Andersen M.R."/>
        </authorList>
    </citation>
    <scope>NUCLEOTIDE SEQUENCE [LARGE SCALE GENOMIC DNA]</scope>
    <source>
        <strain evidence="7 8">IBT 29228</strain>
    </source>
</reference>
<dbReference type="InterPro" id="IPR001138">
    <property type="entry name" value="Zn2Cys6_DnaBD"/>
</dbReference>
<dbReference type="CDD" id="cd12148">
    <property type="entry name" value="fungal_TF_MHR"/>
    <property type="match status" value="1"/>
</dbReference>
<dbReference type="InterPro" id="IPR036864">
    <property type="entry name" value="Zn2-C6_fun-type_DNA-bd_sf"/>
</dbReference>
<keyword evidence="2" id="KW-0238">DNA-binding</keyword>
<dbReference type="GO" id="GO:0003677">
    <property type="term" value="F:DNA binding"/>
    <property type="evidence" value="ECO:0007669"/>
    <property type="project" value="UniProtKB-KW"/>
</dbReference>
<evidence type="ECO:0000256" key="3">
    <source>
        <dbReference type="ARBA" id="ARBA00023163"/>
    </source>
</evidence>
<proteinExistence type="predicted"/>
<feature type="non-terminal residue" evidence="7">
    <location>
        <position position="1"/>
    </location>
</feature>
<evidence type="ECO:0000313" key="7">
    <source>
        <dbReference type="EMBL" id="KAE8375706.1"/>
    </source>
</evidence>
<dbReference type="Proteomes" id="UP000326198">
    <property type="component" value="Unassembled WGS sequence"/>
</dbReference>
<keyword evidence="8" id="KW-1185">Reference proteome</keyword>